<evidence type="ECO:0000256" key="11">
    <source>
        <dbReference type="RuleBase" id="RU000589"/>
    </source>
</evidence>
<dbReference type="PROSITE" id="PS00503">
    <property type="entry name" value="PECTINESTERASE_2"/>
    <property type="match status" value="1"/>
</dbReference>
<evidence type="ECO:0000313" key="14">
    <source>
        <dbReference type="Proteomes" id="UP000887229"/>
    </source>
</evidence>
<dbReference type="PANTHER" id="PTHR31321:SF127">
    <property type="entry name" value="PECTINESTERASE"/>
    <property type="match status" value="1"/>
</dbReference>
<accession>A0A9P7ZP57</accession>
<dbReference type="SUPFAM" id="SSF51126">
    <property type="entry name" value="Pectin lyase-like"/>
    <property type="match status" value="1"/>
</dbReference>
<dbReference type="Gene3D" id="2.160.20.10">
    <property type="entry name" value="Single-stranded right-handed beta-helix, Pectin lyase-like"/>
    <property type="match status" value="1"/>
</dbReference>
<gene>
    <name evidence="13" type="ORF">F5Z01DRAFT_546309</name>
</gene>
<comment type="catalytic activity">
    <reaction evidence="9 11">
        <text>[(1-&gt;4)-alpha-D-galacturonosyl methyl ester](n) + n H2O = [(1-&gt;4)-alpha-D-galacturonosyl](n) + n methanol + n H(+)</text>
        <dbReference type="Rhea" id="RHEA:22380"/>
        <dbReference type="Rhea" id="RHEA-COMP:14570"/>
        <dbReference type="Rhea" id="RHEA-COMP:14573"/>
        <dbReference type="ChEBI" id="CHEBI:15377"/>
        <dbReference type="ChEBI" id="CHEBI:15378"/>
        <dbReference type="ChEBI" id="CHEBI:17790"/>
        <dbReference type="ChEBI" id="CHEBI:140522"/>
        <dbReference type="ChEBI" id="CHEBI:140523"/>
        <dbReference type="EC" id="3.1.1.11"/>
    </reaction>
</comment>
<feature type="domain" description="Pectinesterase catalytic" evidence="12">
    <location>
        <begin position="28"/>
        <end position="301"/>
    </location>
</feature>
<organism evidence="13 14">
    <name type="scientific">Emericellopsis atlantica</name>
    <dbReference type="NCBI Taxonomy" id="2614577"/>
    <lineage>
        <taxon>Eukaryota</taxon>
        <taxon>Fungi</taxon>
        <taxon>Dikarya</taxon>
        <taxon>Ascomycota</taxon>
        <taxon>Pezizomycotina</taxon>
        <taxon>Sordariomycetes</taxon>
        <taxon>Hypocreomycetidae</taxon>
        <taxon>Hypocreales</taxon>
        <taxon>Bionectriaceae</taxon>
        <taxon>Emericellopsis</taxon>
    </lineage>
</organism>
<sequence>MRSLFTVTALATTALAASRTSAPDDCLTVSADGTGDHTTVQAAVDALSADDPDPQCIFIAPGTYTEQVLVSDRAAARFTIYGHTEDDTSFAGNTVTITYHLSQADGLNNDGTATLRVKAPNFRLYNVHVANTYGEGSQAVALSAYSDAGFYGSMFTGFQDTVLANEGTQIYLDTQILGATDFIFGQRAVAWFERVDIRVVEKSLGYITANGRDSPDGASYYVFDQSTISAAEGDNVPAGAYYLGRPWREYSRVVFQNTEMSEVINADGWHDWNGDPTDNVEYAEYGNTGPGAAGPRVSWASQLSAPVTMSEVLGAYKCAGWFDASYYAGQGAEVGSS</sequence>
<keyword evidence="6 11" id="KW-0732">Signal</keyword>
<evidence type="ECO:0000256" key="8">
    <source>
        <dbReference type="ARBA" id="ARBA00023085"/>
    </source>
</evidence>
<dbReference type="InterPro" id="IPR033131">
    <property type="entry name" value="Pectinesterase_Asp_AS"/>
</dbReference>
<keyword evidence="7 11" id="KW-0378">Hydrolase</keyword>
<dbReference type="GO" id="GO:0005576">
    <property type="term" value="C:extracellular region"/>
    <property type="evidence" value="ECO:0007669"/>
    <property type="project" value="UniProtKB-SubCell"/>
</dbReference>
<dbReference type="EMBL" id="MU251250">
    <property type="protein sequence ID" value="KAG9255536.1"/>
    <property type="molecule type" value="Genomic_DNA"/>
</dbReference>
<dbReference type="GO" id="GO:0030599">
    <property type="term" value="F:pectinesterase activity"/>
    <property type="evidence" value="ECO:0007669"/>
    <property type="project" value="UniProtKB-UniRule"/>
</dbReference>
<dbReference type="InterPro" id="IPR000070">
    <property type="entry name" value="Pectinesterase_cat"/>
</dbReference>
<evidence type="ECO:0000256" key="9">
    <source>
        <dbReference type="ARBA" id="ARBA00047928"/>
    </source>
</evidence>
<evidence type="ECO:0000256" key="10">
    <source>
        <dbReference type="PROSITE-ProRule" id="PRU10040"/>
    </source>
</evidence>
<dbReference type="GO" id="GO:0045490">
    <property type="term" value="P:pectin catabolic process"/>
    <property type="evidence" value="ECO:0007669"/>
    <property type="project" value="UniProtKB-UniRule"/>
</dbReference>
<evidence type="ECO:0000256" key="6">
    <source>
        <dbReference type="ARBA" id="ARBA00022729"/>
    </source>
</evidence>
<keyword evidence="11" id="KW-0961">Cell wall biogenesis/degradation</keyword>
<dbReference type="AlphaFoldDB" id="A0A9P7ZP57"/>
<evidence type="ECO:0000256" key="5">
    <source>
        <dbReference type="ARBA" id="ARBA00022525"/>
    </source>
</evidence>
<dbReference type="GO" id="GO:0042545">
    <property type="term" value="P:cell wall modification"/>
    <property type="evidence" value="ECO:0007669"/>
    <property type="project" value="UniProtKB-UniRule"/>
</dbReference>
<dbReference type="InterPro" id="IPR011050">
    <property type="entry name" value="Pectin_lyase_fold/virulence"/>
</dbReference>
<dbReference type="RefSeq" id="XP_046119460.1">
    <property type="nucleotide sequence ID" value="XM_046260565.1"/>
</dbReference>
<dbReference type="Pfam" id="PF01095">
    <property type="entry name" value="Pectinesterase"/>
    <property type="match status" value="1"/>
</dbReference>
<evidence type="ECO:0000256" key="4">
    <source>
        <dbReference type="ARBA" id="ARBA00013229"/>
    </source>
</evidence>
<keyword evidence="14" id="KW-1185">Reference proteome</keyword>
<dbReference type="FunFam" id="2.160.20.10:FF:000014">
    <property type="entry name" value="Pectinesterase"/>
    <property type="match status" value="1"/>
</dbReference>
<dbReference type="Proteomes" id="UP000887229">
    <property type="component" value="Unassembled WGS sequence"/>
</dbReference>
<evidence type="ECO:0000256" key="2">
    <source>
        <dbReference type="ARBA" id="ARBA00005184"/>
    </source>
</evidence>
<protein>
    <recommendedName>
        <fullName evidence="4 11">Pectinesterase</fullName>
        <ecNumber evidence="4 11">3.1.1.11</ecNumber>
    </recommendedName>
</protein>
<comment type="caution">
    <text evidence="13">The sequence shown here is derived from an EMBL/GenBank/DDBJ whole genome shotgun (WGS) entry which is preliminary data.</text>
</comment>
<dbReference type="OrthoDB" id="2019149at2759"/>
<feature type="signal peptide" evidence="11">
    <location>
        <begin position="1"/>
        <end position="16"/>
    </location>
</feature>
<keyword evidence="5 11" id="KW-0964">Secreted</keyword>
<proteinExistence type="inferred from homology"/>
<feature type="chain" id="PRO_5040536515" description="Pectinesterase" evidence="11">
    <location>
        <begin position="17"/>
        <end position="337"/>
    </location>
</feature>
<name>A0A9P7ZP57_9HYPO</name>
<comment type="pathway">
    <text evidence="2 11">Glycan metabolism; pectin degradation; 2-dehydro-3-deoxy-D-gluconate from pectin: step 1/5.</text>
</comment>
<evidence type="ECO:0000256" key="3">
    <source>
        <dbReference type="ARBA" id="ARBA00008891"/>
    </source>
</evidence>
<comment type="function">
    <text evidence="11">Involved in maceration and soft-rotting of plant tissue.</text>
</comment>
<dbReference type="GeneID" id="70291468"/>
<evidence type="ECO:0000256" key="7">
    <source>
        <dbReference type="ARBA" id="ARBA00022801"/>
    </source>
</evidence>
<comment type="subcellular location">
    <subcellularLocation>
        <location evidence="1 11">Secreted</location>
    </subcellularLocation>
</comment>
<reference evidence="13" key="1">
    <citation type="journal article" date="2021" name="IMA Fungus">
        <title>Genomic characterization of three marine fungi, including Emericellopsis atlantica sp. nov. with signatures of a generalist lifestyle and marine biomass degradation.</title>
        <authorList>
            <person name="Hagestad O.C."/>
            <person name="Hou L."/>
            <person name="Andersen J.H."/>
            <person name="Hansen E.H."/>
            <person name="Altermark B."/>
            <person name="Li C."/>
            <person name="Kuhnert E."/>
            <person name="Cox R.J."/>
            <person name="Crous P.W."/>
            <person name="Spatafora J.W."/>
            <person name="Lail K."/>
            <person name="Amirebrahimi M."/>
            <person name="Lipzen A."/>
            <person name="Pangilinan J."/>
            <person name="Andreopoulos W."/>
            <person name="Hayes R.D."/>
            <person name="Ng V."/>
            <person name="Grigoriev I.V."/>
            <person name="Jackson S.A."/>
            <person name="Sutton T.D.S."/>
            <person name="Dobson A.D.W."/>
            <person name="Rama T."/>
        </authorList>
    </citation>
    <scope>NUCLEOTIDE SEQUENCE</scope>
    <source>
        <strain evidence="13">TS7</strain>
    </source>
</reference>
<keyword evidence="8 11" id="KW-0063">Aspartyl esterase</keyword>
<comment type="similarity">
    <text evidence="3">Belongs to the pectinesterase family.</text>
</comment>
<feature type="active site" evidence="10">
    <location>
        <position position="181"/>
    </location>
</feature>
<dbReference type="PANTHER" id="PTHR31321">
    <property type="entry name" value="ACYL-COA THIOESTER HYDROLASE YBHC-RELATED"/>
    <property type="match status" value="1"/>
</dbReference>
<evidence type="ECO:0000313" key="13">
    <source>
        <dbReference type="EMBL" id="KAG9255536.1"/>
    </source>
</evidence>
<evidence type="ECO:0000259" key="12">
    <source>
        <dbReference type="Pfam" id="PF01095"/>
    </source>
</evidence>
<dbReference type="InterPro" id="IPR012334">
    <property type="entry name" value="Pectin_lyas_fold"/>
</dbReference>
<evidence type="ECO:0000256" key="1">
    <source>
        <dbReference type="ARBA" id="ARBA00004613"/>
    </source>
</evidence>
<dbReference type="EC" id="3.1.1.11" evidence="4 11"/>